<dbReference type="Proteomes" id="UP001148838">
    <property type="component" value="Unassembled WGS sequence"/>
</dbReference>
<dbReference type="InterPro" id="IPR036397">
    <property type="entry name" value="RNaseH_sf"/>
</dbReference>
<reference evidence="1 2" key="1">
    <citation type="journal article" date="2022" name="Allergy">
        <title>Genome assembly and annotation of Periplaneta americana reveal a comprehensive cockroach allergen profile.</title>
        <authorList>
            <person name="Wang L."/>
            <person name="Xiong Q."/>
            <person name="Saelim N."/>
            <person name="Wang L."/>
            <person name="Nong W."/>
            <person name="Wan A.T."/>
            <person name="Shi M."/>
            <person name="Liu X."/>
            <person name="Cao Q."/>
            <person name="Hui J.H.L."/>
            <person name="Sookrung N."/>
            <person name="Leung T.F."/>
            <person name="Tungtrongchitr A."/>
            <person name="Tsui S.K.W."/>
        </authorList>
    </citation>
    <scope>NUCLEOTIDE SEQUENCE [LARGE SCALE GENOMIC DNA]</scope>
    <source>
        <strain evidence="1">PWHHKU_190912</strain>
    </source>
</reference>
<organism evidence="1 2">
    <name type="scientific">Periplaneta americana</name>
    <name type="common">American cockroach</name>
    <name type="synonym">Blatta americana</name>
    <dbReference type="NCBI Taxonomy" id="6978"/>
    <lineage>
        <taxon>Eukaryota</taxon>
        <taxon>Metazoa</taxon>
        <taxon>Ecdysozoa</taxon>
        <taxon>Arthropoda</taxon>
        <taxon>Hexapoda</taxon>
        <taxon>Insecta</taxon>
        <taxon>Pterygota</taxon>
        <taxon>Neoptera</taxon>
        <taxon>Polyneoptera</taxon>
        <taxon>Dictyoptera</taxon>
        <taxon>Blattodea</taxon>
        <taxon>Blattoidea</taxon>
        <taxon>Blattidae</taxon>
        <taxon>Blattinae</taxon>
        <taxon>Periplaneta</taxon>
    </lineage>
</organism>
<evidence type="ECO:0000313" key="2">
    <source>
        <dbReference type="Proteomes" id="UP001148838"/>
    </source>
</evidence>
<dbReference type="Gene3D" id="3.30.420.10">
    <property type="entry name" value="Ribonuclease H-like superfamily/Ribonuclease H"/>
    <property type="match status" value="1"/>
</dbReference>
<gene>
    <name evidence="1" type="ORF">ANN_10659</name>
</gene>
<protein>
    <recommendedName>
        <fullName evidence="3">Tc1-like transposase DDE domain-containing protein</fullName>
    </recommendedName>
</protein>
<evidence type="ECO:0000313" key="1">
    <source>
        <dbReference type="EMBL" id="KAJ4440813.1"/>
    </source>
</evidence>
<evidence type="ECO:0008006" key="3">
    <source>
        <dbReference type="Google" id="ProtNLM"/>
    </source>
</evidence>
<keyword evidence="2" id="KW-1185">Reference proteome</keyword>
<proteinExistence type="predicted"/>
<comment type="caution">
    <text evidence="1">The sequence shown here is derived from an EMBL/GenBank/DDBJ whole genome shotgun (WGS) entry which is preliminary data.</text>
</comment>
<dbReference type="EMBL" id="JAJSOF020000015">
    <property type="protein sequence ID" value="KAJ4440813.1"/>
    <property type="molecule type" value="Genomic_DNA"/>
</dbReference>
<accession>A0ABQ8T3K0</accession>
<name>A0ABQ8T3K0_PERAM</name>
<sequence length="130" mass="15254">MHYFFCDKVNHPELEVSPSVVSRLRNRLRETGYCPGTFCGCHRDFLRENEIEVMEWPAISPDLNATEHLWDILDRKVRNPHQAPQTLQELGDALKEEWENIPQEEIQNLIGSMSRRCQAVSECCGRHTRY</sequence>